<evidence type="ECO:0000313" key="2">
    <source>
        <dbReference type="EMBL" id="AGH97201.1"/>
    </source>
</evidence>
<organism evidence="2 3">
    <name type="scientific">Micavibrio aeruginosavorus EPB</name>
    <dbReference type="NCBI Taxonomy" id="349215"/>
    <lineage>
        <taxon>Bacteria</taxon>
        <taxon>Pseudomonadati</taxon>
        <taxon>Bdellovibrionota</taxon>
        <taxon>Bdellovibrionia</taxon>
        <taxon>Bdellovibrionales</taxon>
        <taxon>Pseudobdellovibrionaceae</taxon>
        <taxon>Micavibrio</taxon>
    </lineage>
</organism>
<keyword evidence="1" id="KW-0812">Transmembrane</keyword>
<sequence length="256" mass="27469">MVKRLNNARPNQPPRPTEAGNAFFIVLIGVVLFTALMFTFSRGAQQGGGNIANRRADLSATEILDYASKHDRAINRLLSRNCSESELNFENASITNSDNAAAPTDGHCDVFAPNGGGISFTSIPAQWLDDEHDDKDGYGLPVFGGDARMLDIGGNDATDQDLILWIGFISADVCAAINKKLGIDPMPTFVDGPYAGLYYTGTFNNTWQAELSEPGLKAACAREANSDNAFADTANAPSANQSIAGSYHFYHVLIAR</sequence>
<accession>M4VGL9</accession>
<keyword evidence="1" id="KW-1133">Transmembrane helix</keyword>
<evidence type="ECO:0000313" key="3">
    <source>
        <dbReference type="Proteomes" id="UP000011932"/>
    </source>
</evidence>
<evidence type="ECO:0000256" key="1">
    <source>
        <dbReference type="SAM" id="Phobius"/>
    </source>
</evidence>
<dbReference type="EMBL" id="CP003538">
    <property type="protein sequence ID" value="AGH97201.1"/>
    <property type="molecule type" value="Genomic_DNA"/>
</dbReference>
<proteinExistence type="predicted"/>
<keyword evidence="1" id="KW-0472">Membrane</keyword>
<dbReference type="AlphaFoldDB" id="M4VGL9"/>
<dbReference type="STRING" id="349215.A11S_366"/>
<dbReference type="KEGG" id="man:A11S_366"/>
<feature type="transmembrane region" description="Helical" evidence="1">
    <location>
        <begin position="20"/>
        <end position="40"/>
    </location>
</feature>
<name>M4VGL9_9BACT</name>
<dbReference type="Proteomes" id="UP000011932">
    <property type="component" value="Chromosome"/>
</dbReference>
<gene>
    <name evidence="2" type="ORF">A11S_366</name>
</gene>
<dbReference type="HOGENOM" id="CLU_1089097_0_0_5"/>
<reference evidence="2 3" key="1">
    <citation type="journal article" date="2013" name="ISME J.">
        <title>By their genes ye shall know them: genomic signatures of predatory bacteria.</title>
        <authorList>
            <person name="Pasternak Z."/>
            <person name="Pietrokovski S."/>
            <person name="Rotem O."/>
            <person name="Gophna U."/>
            <person name="Lurie-Weinberger M.N."/>
            <person name="Jurkevitch E."/>
        </authorList>
    </citation>
    <scope>NUCLEOTIDE SEQUENCE [LARGE SCALE GENOMIC DNA]</scope>
    <source>
        <strain evidence="2">EPB</strain>
    </source>
</reference>
<protein>
    <submittedName>
        <fullName evidence="2">Uncharacterized protein</fullName>
    </submittedName>
</protein>